<keyword evidence="2" id="KW-0812">Transmembrane</keyword>
<evidence type="ECO:0000313" key="6">
    <source>
        <dbReference type="EMBL" id="ABG59967.1"/>
    </source>
</evidence>
<dbReference type="GO" id="GO:0016020">
    <property type="term" value="C:membrane"/>
    <property type="evidence" value="ECO:0007669"/>
    <property type="project" value="UniProtKB-SubCell"/>
</dbReference>
<name>A0A6N4SUA6_CYTH3</name>
<accession>A0A6N4SUA6</accession>
<evidence type="ECO:0000259" key="5">
    <source>
        <dbReference type="PROSITE" id="PS52015"/>
    </source>
</evidence>
<dbReference type="OrthoDB" id="1100720at2"/>
<protein>
    <submittedName>
        <fullName evidence="6">TonB-related protein</fullName>
    </submittedName>
</protein>
<keyword evidence="7" id="KW-1185">Reference proteome</keyword>
<dbReference type="KEGG" id="chu:CHU_2717"/>
<evidence type="ECO:0000256" key="3">
    <source>
        <dbReference type="ARBA" id="ARBA00022989"/>
    </source>
</evidence>
<feature type="domain" description="TonB C-terminal" evidence="5">
    <location>
        <begin position="39"/>
        <end position="122"/>
    </location>
</feature>
<gene>
    <name evidence="6" type="ordered locus">CHU_2717</name>
</gene>
<evidence type="ECO:0000256" key="4">
    <source>
        <dbReference type="ARBA" id="ARBA00023136"/>
    </source>
</evidence>
<dbReference type="InterPro" id="IPR006260">
    <property type="entry name" value="TonB/TolA_C"/>
</dbReference>
<keyword evidence="3" id="KW-1133">Transmembrane helix</keyword>
<dbReference type="Proteomes" id="UP000001822">
    <property type="component" value="Chromosome"/>
</dbReference>
<dbReference type="AlphaFoldDB" id="A0A6N4SUA6"/>
<dbReference type="PROSITE" id="PS52015">
    <property type="entry name" value="TONB_CTD"/>
    <property type="match status" value="1"/>
</dbReference>
<dbReference type="Gene3D" id="3.30.1150.10">
    <property type="match status" value="1"/>
</dbReference>
<keyword evidence="4" id="KW-0472">Membrane</keyword>
<dbReference type="Pfam" id="PF03544">
    <property type="entry name" value="TonB_C"/>
    <property type="match status" value="1"/>
</dbReference>
<dbReference type="NCBIfam" id="TIGR01352">
    <property type="entry name" value="tonB_Cterm"/>
    <property type="match status" value="1"/>
</dbReference>
<dbReference type="SUPFAM" id="SSF74653">
    <property type="entry name" value="TolA/TonB C-terminal domain"/>
    <property type="match status" value="1"/>
</dbReference>
<sequence>MKQFLFVLAISLVAFISYKEIQAQTAPTKVVPAAQYYEGGQTAMYEFINSHVLYPAVAKRNRIQGECIIGGVLEADGTMTNVTVVKNIGGGCGEEAARVVKLLKFRAPGFKSQTSIPVYFKL</sequence>
<evidence type="ECO:0000256" key="1">
    <source>
        <dbReference type="ARBA" id="ARBA00004167"/>
    </source>
</evidence>
<dbReference type="InterPro" id="IPR037682">
    <property type="entry name" value="TonB_C"/>
</dbReference>
<evidence type="ECO:0000256" key="2">
    <source>
        <dbReference type="ARBA" id="ARBA00022692"/>
    </source>
</evidence>
<organism evidence="6 7">
    <name type="scientific">Cytophaga hutchinsonii (strain ATCC 33406 / DSM 1761 / CIP 103989 / NBRC 15051 / NCIMB 9469 / D465)</name>
    <dbReference type="NCBI Taxonomy" id="269798"/>
    <lineage>
        <taxon>Bacteria</taxon>
        <taxon>Pseudomonadati</taxon>
        <taxon>Bacteroidota</taxon>
        <taxon>Cytophagia</taxon>
        <taxon>Cytophagales</taxon>
        <taxon>Cytophagaceae</taxon>
        <taxon>Cytophaga</taxon>
    </lineage>
</organism>
<reference evidence="6 7" key="1">
    <citation type="journal article" date="2007" name="Appl. Environ. Microbiol.">
        <title>Genome sequence of the cellulolytic gliding bacterium Cytophaga hutchinsonii.</title>
        <authorList>
            <person name="Xie G."/>
            <person name="Bruce D.C."/>
            <person name="Challacombe J.F."/>
            <person name="Chertkov O."/>
            <person name="Detter J.C."/>
            <person name="Gilna P."/>
            <person name="Han C.S."/>
            <person name="Lucas S."/>
            <person name="Misra M."/>
            <person name="Myers G.L."/>
            <person name="Richardson P."/>
            <person name="Tapia R."/>
            <person name="Thayer N."/>
            <person name="Thompson L.S."/>
            <person name="Brettin T.S."/>
            <person name="Henrissat B."/>
            <person name="Wilson D.B."/>
            <person name="McBride M.J."/>
        </authorList>
    </citation>
    <scope>NUCLEOTIDE SEQUENCE [LARGE SCALE GENOMIC DNA]</scope>
    <source>
        <strain evidence="7">ATCC 33406 / DSM 1761 / CIP 103989 / NBRC 15051 / NCIMB 9469 / D465</strain>
    </source>
</reference>
<evidence type="ECO:0000313" key="7">
    <source>
        <dbReference type="Proteomes" id="UP000001822"/>
    </source>
</evidence>
<comment type="subcellular location">
    <subcellularLocation>
        <location evidence="1">Membrane</location>
        <topology evidence="1">Single-pass membrane protein</topology>
    </subcellularLocation>
</comment>
<dbReference type="EMBL" id="CP000383">
    <property type="protein sequence ID" value="ABG59967.1"/>
    <property type="molecule type" value="Genomic_DNA"/>
</dbReference>
<dbReference type="RefSeq" id="WP_011586077.1">
    <property type="nucleotide sequence ID" value="NC_008255.1"/>
</dbReference>
<dbReference type="GO" id="GO:0055085">
    <property type="term" value="P:transmembrane transport"/>
    <property type="evidence" value="ECO:0007669"/>
    <property type="project" value="InterPro"/>
</dbReference>
<proteinExistence type="predicted"/>